<organism evidence="8 9">
    <name type="scientific">Thauera humireducens</name>
    <dbReference type="NCBI Taxonomy" id="1134435"/>
    <lineage>
        <taxon>Bacteria</taxon>
        <taxon>Pseudomonadati</taxon>
        <taxon>Pseudomonadota</taxon>
        <taxon>Betaproteobacteria</taxon>
        <taxon>Rhodocyclales</taxon>
        <taxon>Zoogloeaceae</taxon>
        <taxon>Thauera</taxon>
    </lineage>
</organism>
<feature type="domain" description="Methyl-accepting transducer" evidence="6">
    <location>
        <begin position="273"/>
        <end position="509"/>
    </location>
</feature>
<evidence type="ECO:0000256" key="1">
    <source>
        <dbReference type="ARBA" id="ARBA00004370"/>
    </source>
</evidence>
<dbReference type="GO" id="GO:0016020">
    <property type="term" value="C:membrane"/>
    <property type="evidence" value="ECO:0007669"/>
    <property type="project" value="UniProtKB-SubCell"/>
</dbReference>
<dbReference type="SUPFAM" id="SSF58104">
    <property type="entry name" value="Methyl-accepting chemotaxis protein (MCP) signaling domain"/>
    <property type="match status" value="1"/>
</dbReference>
<dbReference type="GO" id="GO:0004888">
    <property type="term" value="F:transmembrane signaling receptor activity"/>
    <property type="evidence" value="ECO:0007669"/>
    <property type="project" value="InterPro"/>
</dbReference>
<dbReference type="AlphaFoldDB" id="A0A127K8K2"/>
<evidence type="ECO:0000259" key="7">
    <source>
        <dbReference type="PROSITE" id="PS50885"/>
    </source>
</evidence>
<keyword evidence="8" id="KW-0675">Receptor</keyword>
<proteinExistence type="inferred from homology"/>
<dbReference type="PRINTS" id="PR00260">
    <property type="entry name" value="CHEMTRNSDUCR"/>
</dbReference>
<dbReference type="Gene3D" id="1.10.287.950">
    <property type="entry name" value="Methyl-accepting chemotaxis protein"/>
    <property type="match status" value="1"/>
</dbReference>
<dbReference type="InterPro" id="IPR024478">
    <property type="entry name" value="HlyB_4HB_MCP"/>
</dbReference>
<dbReference type="Pfam" id="PF12729">
    <property type="entry name" value="4HB_MCP_1"/>
    <property type="match status" value="1"/>
</dbReference>
<sequence length="545" mass="58247">MVWFDNLRLRTKLLFNFVASSGILIAAIIICYVQIDRMDALSHAMSDHTVPSVTQAASLSEGRMRYRIRSLEYMLADSAAERDKLEASLVDIDAKLAKSIEDYRKYATTPEARGLLDAFTKAVAEYRNAVMAAVKLVKDGRESEAVQLQKTEWFAAGSRVASTTSALLKHVNEQGDAVREASAQAAVHAERIAIGALVIGTLVAGLLSVLLARRIGSRLNRVVEVASEIAAGRLASRAGSVGARNTDEIGDLQSAIDAMRESLHGTIRETRDESMRLSESAAGLGAGVTHLESSVDAQSTAASNIAARVEEVTVSIGEVANRTNEASAAARESDTKARDGREVLRKLEQEIDRVADVVRTASEGIGNLAEDSKKISAIVNVIKEIADQTNLLALNAAIEAARAGEQGRGFAVVADEVRKLAERTAHSTGEITEMVGTIQASTAQVVTRIDEGVSAVGRSVAHARDAGESIESLLAIARQVSELIGDIDLALREQAEASNDVARTVEQIASNAEEIHTVTTETKRSAEALQAMAGRMQHNVSRFSL</sequence>
<comment type="subcellular location">
    <subcellularLocation>
        <location evidence="1">Membrane</location>
    </subcellularLocation>
</comment>
<dbReference type="PROSITE" id="PS50111">
    <property type="entry name" value="CHEMOTAXIS_TRANSDUC_2"/>
    <property type="match status" value="1"/>
</dbReference>
<dbReference type="CDD" id="cd11386">
    <property type="entry name" value="MCP_signal"/>
    <property type="match status" value="1"/>
</dbReference>
<dbReference type="Gene3D" id="6.10.340.10">
    <property type="match status" value="1"/>
</dbReference>
<dbReference type="CDD" id="cd06225">
    <property type="entry name" value="HAMP"/>
    <property type="match status" value="1"/>
</dbReference>
<evidence type="ECO:0000256" key="2">
    <source>
        <dbReference type="ARBA" id="ARBA00023224"/>
    </source>
</evidence>
<dbReference type="RefSeq" id="WP_048707529.1">
    <property type="nucleotide sequence ID" value="NZ_CP014646.1"/>
</dbReference>
<dbReference type="Pfam" id="PF00672">
    <property type="entry name" value="HAMP"/>
    <property type="match status" value="1"/>
</dbReference>
<dbReference type="Proteomes" id="UP000036902">
    <property type="component" value="Chromosome"/>
</dbReference>
<dbReference type="PROSITE" id="PS50885">
    <property type="entry name" value="HAMP"/>
    <property type="match status" value="1"/>
</dbReference>
<comment type="similarity">
    <text evidence="3">Belongs to the methyl-accepting chemotaxis (MCP) protein family.</text>
</comment>
<dbReference type="SMART" id="SM00283">
    <property type="entry name" value="MA"/>
    <property type="match status" value="1"/>
</dbReference>
<dbReference type="STRING" id="1134435.AC731_015975"/>
<gene>
    <name evidence="8" type="ORF">AC731_015975</name>
</gene>
<keyword evidence="2 4" id="KW-0807">Transducer</keyword>
<dbReference type="PANTHER" id="PTHR32089:SF112">
    <property type="entry name" value="LYSOZYME-LIKE PROTEIN-RELATED"/>
    <property type="match status" value="1"/>
</dbReference>
<evidence type="ECO:0000256" key="5">
    <source>
        <dbReference type="SAM" id="Phobius"/>
    </source>
</evidence>
<dbReference type="KEGG" id="thu:AC731_015975"/>
<dbReference type="GO" id="GO:0007165">
    <property type="term" value="P:signal transduction"/>
    <property type="evidence" value="ECO:0007669"/>
    <property type="project" value="UniProtKB-KW"/>
</dbReference>
<dbReference type="InterPro" id="IPR003660">
    <property type="entry name" value="HAMP_dom"/>
</dbReference>
<evidence type="ECO:0000259" key="6">
    <source>
        <dbReference type="PROSITE" id="PS50111"/>
    </source>
</evidence>
<dbReference type="PANTHER" id="PTHR32089">
    <property type="entry name" value="METHYL-ACCEPTING CHEMOTAXIS PROTEIN MCPB"/>
    <property type="match status" value="1"/>
</dbReference>
<dbReference type="SMART" id="SM00304">
    <property type="entry name" value="HAMP"/>
    <property type="match status" value="1"/>
</dbReference>
<dbReference type="FunFam" id="1.10.287.950:FF:000001">
    <property type="entry name" value="Methyl-accepting chemotaxis sensory transducer"/>
    <property type="match status" value="1"/>
</dbReference>
<protein>
    <submittedName>
        <fullName evidence="8">Ribose and galactose chemoreceptor protein</fullName>
    </submittedName>
</protein>
<accession>A0A127K8K2</accession>
<dbReference type="Pfam" id="PF00015">
    <property type="entry name" value="MCPsignal"/>
    <property type="match status" value="1"/>
</dbReference>
<dbReference type="GO" id="GO:0006935">
    <property type="term" value="P:chemotaxis"/>
    <property type="evidence" value="ECO:0007669"/>
    <property type="project" value="InterPro"/>
</dbReference>
<feature type="transmembrane region" description="Helical" evidence="5">
    <location>
        <begin position="13"/>
        <end position="35"/>
    </location>
</feature>
<reference evidence="9" key="1">
    <citation type="submission" date="2016-03" db="EMBL/GenBank/DDBJ databases">
        <authorList>
            <person name="Ma C."/>
            <person name="Zhou S."/>
            <person name="Yang G."/>
        </authorList>
    </citation>
    <scope>NUCLEOTIDE SEQUENCE [LARGE SCALE GENOMIC DNA]</scope>
    <source>
        <strain evidence="9">SgZ-1</strain>
    </source>
</reference>
<keyword evidence="5" id="KW-0472">Membrane</keyword>
<name>A0A127K8K2_9RHOO</name>
<dbReference type="InterPro" id="IPR004090">
    <property type="entry name" value="Chemotax_Me-accpt_rcpt"/>
</dbReference>
<evidence type="ECO:0000256" key="3">
    <source>
        <dbReference type="ARBA" id="ARBA00029447"/>
    </source>
</evidence>
<keyword evidence="5" id="KW-1133">Transmembrane helix</keyword>
<keyword evidence="5" id="KW-0812">Transmembrane</keyword>
<feature type="domain" description="HAMP" evidence="7">
    <location>
        <begin position="213"/>
        <end position="268"/>
    </location>
</feature>
<evidence type="ECO:0000256" key="4">
    <source>
        <dbReference type="PROSITE-ProRule" id="PRU00284"/>
    </source>
</evidence>
<dbReference type="EMBL" id="CP014646">
    <property type="protein sequence ID" value="AMO38300.1"/>
    <property type="molecule type" value="Genomic_DNA"/>
</dbReference>
<keyword evidence="9" id="KW-1185">Reference proteome</keyword>
<dbReference type="InterPro" id="IPR004089">
    <property type="entry name" value="MCPsignal_dom"/>
</dbReference>
<evidence type="ECO:0000313" key="9">
    <source>
        <dbReference type="Proteomes" id="UP000036902"/>
    </source>
</evidence>
<evidence type="ECO:0000313" key="8">
    <source>
        <dbReference type="EMBL" id="AMO38300.1"/>
    </source>
</evidence>